<dbReference type="EMBL" id="JTDL01000120">
    <property type="protein sequence ID" value="KHL02578.1"/>
    <property type="molecule type" value="Genomic_DNA"/>
</dbReference>
<dbReference type="Pfam" id="PF17853">
    <property type="entry name" value="GGDEF_2"/>
    <property type="match status" value="1"/>
</dbReference>
<dbReference type="PANTHER" id="PTHR33744:SF1">
    <property type="entry name" value="DNA-BINDING TRANSCRIPTIONAL ACTIVATOR ADER"/>
    <property type="match status" value="1"/>
</dbReference>
<feature type="domain" description="Purine catabolism PurC-like" evidence="2">
    <location>
        <begin position="16"/>
        <end position="129"/>
    </location>
</feature>
<dbReference type="Pfam" id="PF13556">
    <property type="entry name" value="HTH_30"/>
    <property type="match status" value="1"/>
</dbReference>
<organism evidence="5 6">
    <name type="scientific">Sinomonas humi</name>
    <dbReference type="NCBI Taxonomy" id="1338436"/>
    <lineage>
        <taxon>Bacteria</taxon>
        <taxon>Bacillati</taxon>
        <taxon>Actinomycetota</taxon>
        <taxon>Actinomycetes</taxon>
        <taxon>Micrococcales</taxon>
        <taxon>Micrococcaceae</taxon>
        <taxon>Sinomonas</taxon>
    </lineage>
</organism>
<comment type="caution">
    <text evidence="5">The sequence shown here is derived from an EMBL/GenBank/DDBJ whole genome shotgun (WGS) entry which is preliminary data.</text>
</comment>
<comment type="similarity">
    <text evidence="1">Belongs to the CdaR family.</text>
</comment>
<dbReference type="STRING" id="1338436.LK10_12250"/>
<dbReference type="InterPro" id="IPR051448">
    <property type="entry name" value="CdaR-like_regulators"/>
</dbReference>
<feature type="domain" description="PucR C-terminal helix-turn-helix" evidence="3">
    <location>
        <begin position="442"/>
        <end position="499"/>
    </location>
</feature>
<evidence type="ECO:0008006" key="7">
    <source>
        <dbReference type="Google" id="ProtNLM"/>
    </source>
</evidence>
<dbReference type="InterPro" id="IPR042070">
    <property type="entry name" value="PucR_C-HTH_sf"/>
</dbReference>
<evidence type="ECO:0000256" key="1">
    <source>
        <dbReference type="ARBA" id="ARBA00006754"/>
    </source>
</evidence>
<sequence length="511" mass="53370">MSIPLDEILTGEALRFGDPAVVGGASTVPLRRVRWVHSSEVVQIAPLLRGGELLLTGGQAFLALRPGAQLEYVRSLAERSVAGVAVETLGGRRLPDEVLAAADELGLPLIELRRVVPFVEVAEAVNRRIVSRQVEALQTADALSQQLTEKMAVSGSSLGPLLALAAEALGAAVVVVDTSGAVLEAAGLEAAGLETARDPSEQGESVVASVPLGVGGVDVARLEFRGGARVDASLIETVAPRVRGILALALAQHHRPSLARMADDALLRMVLAGGGGDQLLELAEATGLGLETPVAAAIFRSSSGAPPSAAVDRALRGLRARARLHADGDTVVALLAFAPGQQAVERGELVIALRDALARTGTVGALGPTMPNIRGASASLVEARTTLRLGRASKWDYAVYDSADFVVERFAERELSRQAAQAFVQETLGPLIELEQKRGGELVRTLDVWITAGCNTADAARTLFLERQSLHKRLARIFDALGGDPRGTGRLGALAFAVKLARGNAQLRDGA</sequence>
<dbReference type="RefSeq" id="WP_043124000.1">
    <property type="nucleotide sequence ID" value="NZ_JTDL01000120.1"/>
</dbReference>
<keyword evidence="6" id="KW-1185">Reference proteome</keyword>
<evidence type="ECO:0000313" key="5">
    <source>
        <dbReference type="EMBL" id="KHL02578.1"/>
    </source>
</evidence>
<gene>
    <name evidence="5" type="ORF">LK10_12250</name>
</gene>
<protein>
    <recommendedName>
        <fullName evidence="7">PucR family transcriptional regulator</fullName>
    </recommendedName>
</protein>
<dbReference type="Gene3D" id="1.10.10.2840">
    <property type="entry name" value="PucR C-terminal helix-turn-helix domain"/>
    <property type="match status" value="1"/>
</dbReference>
<dbReference type="AlphaFoldDB" id="A0A0B2AKX7"/>
<dbReference type="Proteomes" id="UP000030982">
    <property type="component" value="Unassembled WGS sequence"/>
</dbReference>
<evidence type="ECO:0000259" key="2">
    <source>
        <dbReference type="Pfam" id="PF07905"/>
    </source>
</evidence>
<reference evidence="5 6" key="1">
    <citation type="submission" date="2014-09" db="EMBL/GenBank/DDBJ databases">
        <title>Genome sequence of Sinomonas sp. MUSC 117.</title>
        <authorList>
            <person name="Lee L.-H."/>
        </authorList>
    </citation>
    <scope>NUCLEOTIDE SEQUENCE [LARGE SCALE GENOMIC DNA]</scope>
    <source>
        <strain evidence="5 6">MUSC 117</strain>
    </source>
</reference>
<accession>A0A0B2AKX7</accession>
<dbReference type="Pfam" id="PF07905">
    <property type="entry name" value="PucR"/>
    <property type="match status" value="1"/>
</dbReference>
<evidence type="ECO:0000259" key="3">
    <source>
        <dbReference type="Pfam" id="PF13556"/>
    </source>
</evidence>
<dbReference type="OrthoDB" id="2973014at2"/>
<dbReference type="InterPro" id="IPR041522">
    <property type="entry name" value="CdaR_GGDEF"/>
</dbReference>
<dbReference type="PANTHER" id="PTHR33744">
    <property type="entry name" value="CARBOHYDRATE DIACID REGULATOR"/>
    <property type="match status" value="1"/>
</dbReference>
<evidence type="ECO:0000259" key="4">
    <source>
        <dbReference type="Pfam" id="PF17853"/>
    </source>
</evidence>
<proteinExistence type="inferred from homology"/>
<name>A0A0B2AKX7_9MICC</name>
<dbReference type="InterPro" id="IPR025736">
    <property type="entry name" value="PucR_C-HTH_dom"/>
</dbReference>
<feature type="domain" description="CdaR GGDEF-like" evidence="4">
    <location>
        <begin position="275"/>
        <end position="389"/>
    </location>
</feature>
<dbReference type="InterPro" id="IPR012914">
    <property type="entry name" value="PucR_dom"/>
</dbReference>
<evidence type="ECO:0000313" key="6">
    <source>
        <dbReference type="Proteomes" id="UP000030982"/>
    </source>
</evidence>